<keyword evidence="2" id="KW-1185">Reference proteome</keyword>
<dbReference type="InterPro" id="IPR014174">
    <property type="entry name" value="CRISPR-assoc_prot_Cas6/Cmx6"/>
</dbReference>
<name>A0ABR8A4A7_9CYAN</name>
<dbReference type="Proteomes" id="UP000658514">
    <property type="component" value="Unassembled WGS sequence"/>
</dbReference>
<evidence type="ECO:0000313" key="2">
    <source>
        <dbReference type="Proteomes" id="UP000658514"/>
    </source>
</evidence>
<dbReference type="EMBL" id="JACJQH010000002">
    <property type="protein sequence ID" value="MBD2194183.1"/>
    <property type="molecule type" value="Genomic_DNA"/>
</dbReference>
<proteinExistence type="predicted"/>
<comment type="caution">
    <text evidence="1">The sequence shown here is derived from an EMBL/GenBank/DDBJ whole genome shotgun (WGS) entry which is preliminary data.</text>
</comment>
<dbReference type="RefSeq" id="WP_190541543.1">
    <property type="nucleotide sequence ID" value="NZ_CAWPNO010000051.1"/>
</dbReference>
<sequence>MAAILIQSEEYVDLTFKLRGAPIPLDNGYVIYSALSRICPILHELESIGIHPIAGIPTRNKLLELTAQSRLKIRIHHQQIPLIYPYLAGQAFHIGQNSYQLDIPDYKPLISSESVYSRLVVITGFQDSTNFIEAVQRQLDNLGIQGKIELLTRQDGIPQKRQLTINKQGKQFKVRGLGVKISELNPEDSLTLQEQGIGGKRKMMCGIFVPATRSQEEEETS</sequence>
<reference evidence="1 2" key="1">
    <citation type="journal article" date="2020" name="ISME J.">
        <title>Comparative genomics reveals insights into cyanobacterial evolution and habitat adaptation.</title>
        <authorList>
            <person name="Chen M.Y."/>
            <person name="Teng W.K."/>
            <person name="Zhao L."/>
            <person name="Hu C.X."/>
            <person name="Zhou Y.K."/>
            <person name="Han B.P."/>
            <person name="Song L.R."/>
            <person name="Shu W.S."/>
        </authorList>
    </citation>
    <scope>NUCLEOTIDE SEQUENCE [LARGE SCALE GENOMIC DNA]</scope>
    <source>
        <strain evidence="1 2">FACHB-288</strain>
    </source>
</reference>
<dbReference type="NCBIfam" id="TIGR02807">
    <property type="entry name" value="cas6_cmx6"/>
    <property type="match status" value="1"/>
</dbReference>
<protein>
    <submittedName>
        <fullName evidence="1">Type I-MYXAN CRISPR-associated protein Cas6/Cmx6</fullName>
    </submittedName>
</protein>
<dbReference type="Pfam" id="PF09559">
    <property type="entry name" value="Cas6"/>
    <property type="match status" value="1"/>
</dbReference>
<gene>
    <name evidence="1" type="primary">cas6</name>
    <name evidence="1" type="ORF">H6G24_01575</name>
</gene>
<organism evidence="1 2">
    <name type="scientific">Calothrix parietina FACHB-288</name>
    <dbReference type="NCBI Taxonomy" id="2692896"/>
    <lineage>
        <taxon>Bacteria</taxon>
        <taxon>Bacillati</taxon>
        <taxon>Cyanobacteriota</taxon>
        <taxon>Cyanophyceae</taxon>
        <taxon>Nostocales</taxon>
        <taxon>Calotrichaceae</taxon>
        <taxon>Calothrix</taxon>
    </lineage>
</organism>
<accession>A0ABR8A4A7</accession>
<evidence type="ECO:0000313" key="1">
    <source>
        <dbReference type="EMBL" id="MBD2194183.1"/>
    </source>
</evidence>